<keyword evidence="2" id="KW-1185">Reference proteome</keyword>
<gene>
    <name evidence="1" type="ORF">ATW55_07295</name>
</gene>
<evidence type="ECO:0008006" key="3">
    <source>
        <dbReference type="Google" id="ProtNLM"/>
    </source>
</evidence>
<dbReference type="GO" id="GO:0008990">
    <property type="term" value="F:rRNA (guanine-N2-)-methyltransferase activity"/>
    <property type="evidence" value="ECO:0007669"/>
    <property type="project" value="InterPro"/>
</dbReference>
<dbReference type="Proteomes" id="UP000053557">
    <property type="component" value="Unassembled WGS sequence"/>
</dbReference>
<dbReference type="InterPro" id="IPR007536">
    <property type="entry name" value="16SrRNA_methylTrfase_J"/>
</dbReference>
<name>A0A101XSZ5_9BACL</name>
<dbReference type="RefSeq" id="WP_067711997.1">
    <property type="nucleotide sequence ID" value="NZ_LPVJ01000007.1"/>
</dbReference>
<dbReference type="SUPFAM" id="SSF53335">
    <property type="entry name" value="S-adenosyl-L-methionine-dependent methyltransferases"/>
    <property type="match status" value="1"/>
</dbReference>
<protein>
    <recommendedName>
        <fullName evidence="3">SAM-dependent methyltransferase</fullName>
    </recommendedName>
</protein>
<dbReference type="AlphaFoldDB" id="A0A101XSZ5"/>
<reference evidence="1 2" key="1">
    <citation type="submission" date="2015-12" db="EMBL/GenBank/DDBJ databases">
        <title>Draft genome sequence of Acidibacillus ferrooxidans ITV001, isolated from a chalcopyrite acid mine drainage site in Brazil.</title>
        <authorList>
            <person name="Dall'Agnol H."/>
            <person name="Nancucheo I."/>
            <person name="Johnson B."/>
            <person name="Oliveira R."/>
            <person name="Leite L."/>
            <person name="Pylro V."/>
            <person name="Nunes G.L."/>
            <person name="Tzotzos G."/>
            <person name="Fernandes G.R."/>
            <person name="Dutra J."/>
            <person name="Orellana S.C."/>
            <person name="Oliveira G."/>
        </authorList>
    </citation>
    <scope>NUCLEOTIDE SEQUENCE [LARGE SCALE GENOMIC DNA]</scope>
    <source>
        <strain evidence="2">ITV01</strain>
    </source>
</reference>
<dbReference type="InterPro" id="IPR029063">
    <property type="entry name" value="SAM-dependent_MTases_sf"/>
</dbReference>
<proteinExistence type="predicted"/>
<sequence length="242" mass="26923">MRFAARRRRPLTALLKDEASEAAVVIGDDPQIALFDGRSSHGFFYHPGISLPRVKAMEKGVRDRFVDICGIQEGDHVLDGTAGLCAEATLLAAAVGESGAVTATEAHYLTYLVVREGLASYQTSFLPFARALRRIDLQYGTWQEQVRMKKVRRPDVFYLDPMFEQTITKSSGMQALKPYTLSETFSSADLELARAFSRRRLIVKTRRHSAWLETVQPDELHASARFSYAVFYANGARGGGAI</sequence>
<organism evidence="1 2">
    <name type="scientific">Ferroacidibacillus organovorans</name>
    <dbReference type="NCBI Taxonomy" id="1765683"/>
    <lineage>
        <taxon>Bacteria</taxon>
        <taxon>Bacillati</taxon>
        <taxon>Bacillota</taxon>
        <taxon>Bacilli</taxon>
        <taxon>Bacillales</taxon>
        <taxon>Alicyclobacillaceae</taxon>
        <taxon>Ferroacidibacillus</taxon>
    </lineage>
</organism>
<dbReference type="PANTHER" id="PTHR36112">
    <property type="entry name" value="RIBOSOMAL RNA SMALL SUBUNIT METHYLTRANSFERASE J"/>
    <property type="match status" value="1"/>
</dbReference>
<dbReference type="Gene3D" id="3.40.50.150">
    <property type="entry name" value="Vaccinia Virus protein VP39"/>
    <property type="match status" value="1"/>
</dbReference>
<dbReference type="EMBL" id="LPVJ01000007">
    <property type="protein sequence ID" value="KUO97022.1"/>
    <property type="molecule type" value="Genomic_DNA"/>
</dbReference>
<accession>A0A101XSZ5</accession>
<evidence type="ECO:0000313" key="2">
    <source>
        <dbReference type="Proteomes" id="UP000053557"/>
    </source>
</evidence>
<comment type="caution">
    <text evidence="1">The sequence shown here is derived from an EMBL/GenBank/DDBJ whole genome shotgun (WGS) entry which is preliminary data.</text>
</comment>
<dbReference type="PANTHER" id="PTHR36112:SF1">
    <property type="entry name" value="RIBOSOMAL RNA SMALL SUBUNIT METHYLTRANSFERASE J"/>
    <property type="match status" value="1"/>
</dbReference>
<dbReference type="Pfam" id="PF04445">
    <property type="entry name" value="SAM_MT"/>
    <property type="match status" value="1"/>
</dbReference>
<evidence type="ECO:0000313" key="1">
    <source>
        <dbReference type="EMBL" id="KUO97022.1"/>
    </source>
</evidence>
<dbReference type="OrthoDB" id="1653798at2"/>